<keyword evidence="5 11" id="KW-0444">Lipid biosynthesis</keyword>
<comment type="pathway">
    <text evidence="1 11">Glycerolipid metabolism; triacylglycerol biosynthesis.</text>
</comment>
<dbReference type="EMBL" id="AP022591">
    <property type="protein sequence ID" value="BBY43189.1"/>
    <property type="molecule type" value="Genomic_DNA"/>
</dbReference>
<dbReference type="KEGG" id="mcee:MCEL_14840"/>
<keyword evidence="8 11" id="KW-0443">Lipid metabolism</keyword>
<dbReference type="InterPro" id="IPR023213">
    <property type="entry name" value="CAT-like_dom_sf"/>
</dbReference>
<dbReference type="Gene3D" id="3.30.559.30">
    <property type="entry name" value="Nonribosomal peptide synthetase, condensation domain"/>
    <property type="match status" value="1"/>
</dbReference>
<dbReference type="Pfam" id="PF06974">
    <property type="entry name" value="WS_DGAT_C"/>
    <property type="match status" value="1"/>
</dbReference>
<dbReference type="UniPathway" id="UPA00282"/>
<dbReference type="Pfam" id="PF03007">
    <property type="entry name" value="WS_DGAT_cat"/>
    <property type="match status" value="1"/>
</dbReference>
<dbReference type="InterPro" id="IPR009721">
    <property type="entry name" value="O-acyltransferase_WSD1_C"/>
</dbReference>
<protein>
    <recommendedName>
        <fullName evidence="4 11">Diacylglycerol O-acyltransferase</fullName>
        <ecNumber evidence="4 11">2.3.1.20</ecNumber>
    </recommendedName>
</protein>
<evidence type="ECO:0000256" key="3">
    <source>
        <dbReference type="ARBA" id="ARBA00009587"/>
    </source>
</evidence>
<dbReference type="EC" id="2.3.1.20" evidence="4 11"/>
<keyword evidence="7 11" id="KW-0319">Glycerol metabolism</keyword>
<dbReference type="GO" id="GO:0051701">
    <property type="term" value="P:biological process involved in interaction with host"/>
    <property type="evidence" value="ECO:0007669"/>
    <property type="project" value="TreeGrafter"/>
</dbReference>
<dbReference type="NCBIfam" id="TIGR02946">
    <property type="entry name" value="acyl_WS_DGAT"/>
    <property type="match status" value="1"/>
</dbReference>
<keyword evidence="13" id="KW-1185">Reference proteome</keyword>
<evidence type="ECO:0000256" key="6">
    <source>
        <dbReference type="ARBA" id="ARBA00022679"/>
    </source>
</evidence>
<evidence type="ECO:0000256" key="1">
    <source>
        <dbReference type="ARBA" id="ARBA00004771"/>
    </source>
</evidence>
<dbReference type="PANTHER" id="PTHR31650">
    <property type="entry name" value="O-ACYLTRANSFERASE (WSD1-LIKE) FAMILY PROTEIN"/>
    <property type="match status" value="1"/>
</dbReference>
<accession>A0A1X0C2U7</accession>
<reference evidence="12 13" key="1">
    <citation type="journal article" date="2019" name="Emerg. Microbes Infect.">
        <title>Comprehensive subspecies identification of 175 nontuberculous mycobacteria species based on 7547 genomic profiles.</title>
        <authorList>
            <person name="Matsumoto Y."/>
            <person name="Kinjo T."/>
            <person name="Motooka D."/>
            <person name="Nabeya D."/>
            <person name="Jung N."/>
            <person name="Uechi K."/>
            <person name="Horii T."/>
            <person name="Iida T."/>
            <person name="Fujita J."/>
            <person name="Nakamura S."/>
        </authorList>
    </citation>
    <scope>NUCLEOTIDE SEQUENCE [LARGE SCALE GENOMIC DNA]</scope>
    <source>
        <strain evidence="12 13">JCM 18439</strain>
    </source>
</reference>
<dbReference type="Gene3D" id="3.30.559.10">
    <property type="entry name" value="Chloramphenicol acetyltransferase-like domain"/>
    <property type="match status" value="1"/>
</dbReference>
<proteinExistence type="inferred from homology"/>
<dbReference type="PANTHER" id="PTHR31650:SF1">
    <property type="entry name" value="WAX ESTER SYNTHASE_DIACYLGLYCEROL ACYLTRANSFERASE 4-RELATED"/>
    <property type="match status" value="1"/>
</dbReference>
<sequence length="475" mass="51786">MKRLNGVDALMLYSETPEIHMHTLKIGILDVSGVDGYSFDVFREVAYPRLMGLSALRYQLVDIPLKLHHPMWWENPDIDLDYHLRSARVPAPGGRRELDNLIGEIAGTPLDRSRPLWEMYVVEGLADDRVAIVHKVHHVLADGVASANQIAKAFEPGEPSPVRAVPDPAARTTAQLLKAAGRDHAHLIRRLPRLINETAAGVSRVRRRARERGRHPDLARNFAPPQTFLNHVVSPGRRFATAPLNLAEVKQTGRQLGVTLNDIVLATAAGALRTLLLRYDGRADAPLIAGVPVSTDPSPDRLTGNEFTYMMPSLPVHIPDPLERVRLTSVATKIAKESHQLLGPTVLPAWMSYLPPALAPRFFRMQARRMESGAVMNLTISNVAGPRERGQVAGGVVSEIYSVGPVVTGSGLNITVWSYVDQLAISVLTDDRTLDDPHEATDALLDSFAEIRRAAGLPGELASVDSALPLAGATS</sequence>
<evidence type="ECO:0000256" key="11">
    <source>
        <dbReference type="RuleBase" id="RU361241"/>
    </source>
</evidence>
<dbReference type="InterPro" id="IPR004255">
    <property type="entry name" value="O-acyltransferase_WSD1_N"/>
</dbReference>
<comment type="pathway">
    <text evidence="2">Lipid metabolism.</text>
</comment>
<keyword evidence="9 11" id="KW-0012">Acyltransferase</keyword>
<evidence type="ECO:0000256" key="7">
    <source>
        <dbReference type="ARBA" id="ARBA00022798"/>
    </source>
</evidence>
<evidence type="ECO:0000256" key="5">
    <source>
        <dbReference type="ARBA" id="ARBA00022516"/>
    </source>
</evidence>
<dbReference type="GO" id="GO:0004144">
    <property type="term" value="F:diacylglycerol O-acyltransferase activity"/>
    <property type="evidence" value="ECO:0007669"/>
    <property type="project" value="UniProtKB-EC"/>
</dbReference>
<evidence type="ECO:0000256" key="2">
    <source>
        <dbReference type="ARBA" id="ARBA00005189"/>
    </source>
</evidence>
<dbReference type="OrthoDB" id="9810950at2"/>
<dbReference type="GO" id="GO:0005886">
    <property type="term" value="C:plasma membrane"/>
    <property type="evidence" value="ECO:0007669"/>
    <property type="project" value="TreeGrafter"/>
</dbReference>
<keyword evidence="6 11" id="KW-0808">Transferase</keyword>
<dbReference type="InterPro" id="IPR014292">
    <property type="entry name" value="Acyl_transf_WS/DGAT"/>
</dbReference>
<evidence type="ECO:0000256" key="9">
    <source>
        <dbReference type="ARBA" id="ARBA00023315"/>
    </source>
</evidence>
<gene>
    <name evidence="12" type="ORF">MCEL_14840</name>
</gene>
<evidence type="ECO:0000256" key="10">
    <source>
        <dbReference type="ARBA" id="ARBA00048109"/>
    </source>
</evidence>
<dbReference type="GO" id="GO:0019432">
    <property type="term" value="P:triglyceride biosynthetic process"/>
    <property type="evidence" value="ECO:0007669"/>
    <property type="project" value="UniProtKB-UniPathway"/>
</dbReference>
<evidence type="ECO:0000313" key="12">
    <source>
        <dbReference type="EMBL" id="BBY43189.1"/>
    </source>
</evidence>
<dbReference type="Proteomes" id="UP000466431">
    <property type="component" value="Chromosome"/>
</dbReference>
<evidence type="ECO:0000256" key="8">
    <source>
        <dbReference type="ARBA" id="ARBA00023098"/>
    </source>
</evidence>
<evidence type="ECO:0000313" key="13">
    <source>
        <dbReference type="Proteomes" id="UP000466431"/>
    </source>
</evidence>
<dbReference type="RefSeq" id="WP_082999868.1">
    <property type="nucleotide sequence ID" value="NZ_AP022591.1"/>
</dbReference>
<dbReference type="STRING" id="1249101.BST21_00850"/>
<dbReference type="GO" id="GO:0006071">
    <property type="term" value="P:glycerol metabolic process"/>
    <property type="evidence" value="ECO:0007669"/>
    <property type="project" value="UniProtKB-KW"/>
</dbReference>
<comment type="catalytic activity">
    <reaction evidence="10 11">
        <text>an acyl-CoA + a 1,2-diacyl-sn-glycerol = a triacyl-sn-glycerol + CoA</text>
        <dbReference type="Rhea" id="RHEA:10868"/>
        <dbReference type="ChEBI" id="CHEBI:17815"/>
        <dbReference type="ChEBI" id="CHEBI:57287"/>
        <dbReference type="ChEBI" id="CHEBI:58342"/>
        <dbReference type="ChEBI" id="CHEBI:64615"/>
        <dbReference type="EC" id="2.3.1.20"/>
    </reaction>
</comment>
<dbReference type="InterPro" id="IPR045034">
    <property type="entry name" value="O-acyltransferase_WSD1-like"/>
</dbReference>
<dbReference type="GO" id="GO:0001666">
    <property type="term" value="P:response to hypoxia"/>
    <property type="evidence" value="ECO:0007669"/>
    <property type="project" value="TreeGrafter"/>
</dbReference>
<dbReference type="GO" id="GO:0071731">
    <property type="term" value="P:response to nitric oxide"/>
    <property type="evidence" value="ECO:0007669"/>
    <property type="project" value="TreeGrafter"/>
</dbReference>
<name>A0A1X0C2U7_MYCCF</name>
<comment type="similarity">
    <text evidence="3 11">Belongs to the long-chain O-acyltransferase family.</text>
</comment>
<evidence type="ECO:0000256" key="4">
    <source>
        <dbReference type="ARBA" id="ARBA00013244"/>
    </source>
</evidence>
<organism evidence="12 13">
    <name type="scientific">Mycolicibacterium celeriflavum</name>
    <name type="common">Mycobacterium celeriflavum</name>
    <dbReference type="NCBI Taxonomy" id="1249101"/>
    <lineage>
        <taxon>Bacteria</taxon>
        <taxon>Bacillati</taxon>
        <taxon>Actinomycetota</taxon>
        <taxon>Actinomycetes</taxon>
        <taxon>Mycobacteriales</taxon>
        <taxon>Mycobacteriaceae</taxon>
        <taxon>Mycolicibacterium</taxon>
    </lineage>
</organism>
<dbReference type="SUPFAM" id="SSF52777">
    <property type="entry name" value="CoA-dependent acyltransferases"/>
    <property type="match status" value="1"/>
</dbReference>
<dbReference type="AlphaFoldDB" id="A0A1X0C2U7"/>